<dbReference type="AlphaFoldDB" id="A0A2J8GK28"/>
<gene>
    <name evidence="1" type="ORF">DET48_12834</name>
</gene>
<evidence type="ECO:0000313" key="1">
    <source>
        <dbReference type="EMBL" id="RAS59301.1"/>
    </source>
</evidence>
<protein>
    <submittedName>
        <fullName evidence="1">Uncharacterized protein</fullName>
    </submittedName>
</protein>
<organism evidence="1 2">
    <name type="scientific">Vibrio diazotrophicus</name>
    <dbReference type="NCBI Taxonomy" id="685"/>
    <lineage>
        <taxon>Bacteria</taxon>
        <taxon>Pseudomonadati</taxon>
        <taxon>Pseudomonadota</taxon>
        <taxon>Gammaproteobacteria</taxon>
        <taxon>Vibrionales</taxon>
        <taxon>Vibrionaceae</taxon>
        <taxon>Vibrio</taxon>
    </lineage>
</organism>
<comment type="caution">
    <text evidence="1">The sequence shown here is derived from an EMBL/GenBank/DDBJ whole genome shotgun (WGS) entry which is preliminary data.</text>
</comment>
<sequence>MTKLAFASIAGLLLIHTSAYAFTNDPFVDSDSPKQASSNVEYTAYISNKTSGLDFSSVAASTLVGYLDENSDSDFLPNAVAAIALSASLQYTVDTQVNAISDVKIAPYFNGSETGISLSFSFQ</sequence>
<accession>A0A2J8GK28</accession>
<reference evidence="1 2" key="1">
    <citation type="submission" date="2018-06" db="EMBL/GenBank/DDBJ databases">
        <title>Freshwater and sediment microbial communities from various areas in North America, analyzing microbe dynamics in response to fracking.</title>
        <authorList>
            <person name="Lamendella R."/>
        </authorList>
    </citation>
    <scope>NUCLEOTIDE SEQUENCE [LARGE SCALE GENOMIC DNA]</scope>
    <source>
        <strain evidence="1 2">99A</strain>
    </source>
</reference>
<dbReference type="Proteomes" id="UP000248729">
    <property type="component" value="Unassembled WGS sequence"/>
</dbReference>
<evidence type="ECO:0000313" key="2">
    <source>
        <dbReference type="Proteomes" id="UP000248729"/>
    </source>
</evidence>
<proteinExistence type="predicted"/>
<dbReference type="EMBL" id="QLTR01000028">
    <property type="protein sequence ID" value="RAS59301.1"/>
    <property type="molecule type" value="Genomic_DNA"/>
</dbReference>
<name>A0A2J8GK28_VIBDI</name>
<dbReference type="STRING" id="1348635.GCA_000740015_01139"/>
<dbReference type="RefSeq" id="WP_102942485.1">
    <property type="nucleotide sequence ID" value="NZ_QLTR01000028.1"/>
</dbReference>